<evidence type="ECO:0000256" key="1">
    <source>
        <dbReference type="SAM" id="Coils"/>
    </source>
</evidence>
<sequence>MNIKDVNDKIKNIENEIGAMVEQKLKFSDASMEQVVIVAIVNDSIDLIEDIQRNIYAFNLSYENYNNAVSFNPNYYFENIILQDDMIWERIIFLVGVLDQLNVNIIFEQKSVEPLYDMIKKKHSTDDDIIVDLRCIRGDYNSKRIKWKRNNNEHFVSTHLDTKETENDIGELIFINNDQIKMNMEKCFQLTDRINEIAMKELKEWIQPIEKKQGIYIRLMKKIINEFSIKNRRCSFNCTERLSCETEVLNKNIVNDVAKLEKMYETLREEYRNVINQINEWCIDMGDEASNIRNTLLIDAIFRAKEIVRSLNLYFCCLNYDMDKKILFAFSEEDFIKFLYNEVITPNIYCFHAIMKTYSVCEKIAKFILCKYDFEHEYITSEKFKNMYIEDIIAKINEKQITSDIIEKFMEIMEGKVYSHYEKIRNLEYHCLRQEYLNCQSALEINLGKVYEVFVLLNQLFELLELLVGEEKVILSKRIKKREIDL</sequence>
<evidence type="ECO:0000313" key="2">
    <source>
        <dbReference type="EMBL" id="DAE33340.1"/>
    </source>
</evidence>
<protein>
    <submittedName>
        <fullName evidence="2">Uncharacterized protein</fullName>
    </submittedName>
</protein>
<accession>A0A8S5RQP5</accession>
<reference evidence="2" key="1">
    <citation type="journal article" date="2021" name="Proc. Natl. Acad. Sci. U.S.A.">
        <title>A Catalog of Tens of Thousands of Viruses from Human Metagenomes Reveals Hidden Associations with Chronic Diseases.</title>
        <authorList>
            <person name="Tisza M.J."/>
            <person name="Buck C.B."/>
        </authorList>
    </citation>
    <scope>NUCLEOTIDE SEQUENCE</scope>
    <source>
        <strain evidence="2">Ctr1v16</strain>
    </source>
</reference>
<name>A0A8S5RQP5_9VIRU</name>
<dbReference type="EMBL" id="BK059133">
    <property type="protein sequence ID" value="DAE33340.1"/>
    <property type="molecule type" value="Genomic_DNA"/>
</dbReference>
<keyword evidence="1" id="KW-0175">Coiled coil</keyword>
<organism evidence="2">
    <name type="scientific">virus sp. ctr1v16</name>
    <dbReference type="NCBI Taxonomy" id="2825823"/>
    <lineage>
        <taxon>Viruses</taxon>
    </lineage>
</organism>
<proteinExistence type="predicted"/>
<feature type="coiled-coil region" evidence="1">
    <location>
        <begin position="250"/>
        <end position="277"/>
    </location>
</feature>